<gene>
    <name evidence="3" type="ORF">JR316_001518</name>
</gene>
<dbReference type="EMBL" id="JAFIQS010000001">
    <property type="protein sequence ID" value="KAG5174849.1"/>
    <property type="molecule type" value="Genomic_DNA"/>
</dbReference>
<sequence length="336" mass="37420">MLESNPLLARRVAVASLIVDTLFQSLALLGDAESSRSSPSAIYVAYAPHPYAPIGLFSAGLILQIQWLLRLSLPSKEFDEEEETSAIPLEITPTNSESSIDNASGELSERTDSQPANDAHKTEEIDDDLLLRDEVDDVTYFNTHEPAYLGYLPFYVMGCFLQAGWAVLWMTRHYDYCAMFLLLNLAIEAYALFWILGGSKNHRYPQSNIFTHLIVKIKIATSVLYLWKTWGAVDILPPPSASEGIVTCTFFVCLALASGPDPTLGFLLAIVLLGLATGQNHYFEWSLLFGWTCMSVSIVVALDWAFGVKSRRILMPQLARFEEGTERLLVNRQNGL</sequence>
<feature type="compositionally biased region" description="Basic and acidic residues" evidence="1">
    <location>
        <begin position="107"/>
        <end position="123"/>
    </location>
</feature>
<feature type="transmembrane region" description="Helical" evidence="2">
    <location>
        <begin position="148"/>
        <end position="170"/>
    </location>
</feature>
<dbReference type="AlphaFoldDB" id="A0A8H7YBG3"/>
<keyword evidence="2" id="KW-0472">Membrane</keyword>
<organism evidence="3">
    <name type="scientific">Psilocybe cubensis</name>
    <name type="common">Psychedelic mushroom</name>
    <name type="synonym">Stropharia cubensis</name>
    <dbReference type="NCBI Taxonomy" id="181762"/>
    <lineage>
        <taxon>Eukaryota</taxon>
        <taxon>Fungi</taxon>
        <taxon>Dikarya</taxon>
        <taxon>Basidiomycota</taxon>
        <taxon>Agaricomycotina</taxon>
        <taxon>Agaricomycetes</taxon>
        <taxon>Agaricomycetidae</taxon>
        <taxon>Agaricales</taxon>
        <taxon>Agaricineae</taxon>
        <taxon>Strophariaceae</taxon>
        <taxon>Psilocybe</taxon>
    </lineage>
</organism>
<evidence type="ECO:0000256" key="1">
    <source>
        <dbReference type="SAM" id="MobiDB-lite"/>
    </source>
</evidence>
<reference evidence="3" key="1">
    <citation type="submission" date="2021-02" db="EMBL/GenBank/DDBJ databases">
        <title>Psilocybe cubensis genome.</title>
        <authorList>
            <person name="Mckernan K.J."/>
            <person name="Crawford S."/>
            <person name="Trippe A."/>
            <person name="Kane L.T."/>
            <person name="Mclaughlin S."/>
        </authorList>
    </citation>
    <scope>NUCLEOTIDE SEQUENCE [LARGE SCALE GENOMIC DNA]</scope>
    <source>
        <strain evidence="3">MGC-MH-2018</strain>
    </source>
</reference>
<protein>
    <submittedName>
        <fullName evidence="3">Uncharacterized protein</fullName>
    </submittedName>
</protein>
<evidence type="ECO:0000256" key="2">
    <source>
        <dbReference type="SAM" id="Phobius"/>
    </source>
</evidence>
<feature type="transmembrane region" description="Helical" evidence="2">
    <location>
        <begin position="288"/>
        <end position="306"/>
    </location>
</feature>
<evidence type="ECO:0000313" key="3">
    <source>
        <dbReference type="EMBL" id="KAG5174849.1"/>
    </source>
</evidence>
<keyword evidence="2" id="KW-0812">Transmembrane</keyword>
<accession>A0A8H7YBG3</accession>
<name>A0A8H7YBG3_PSICU</name>
<feature type="compositionally biased region" description="Polar residues" evidence="1">
    <location>
        <begin position="92"/>
        <end position="102"/>
    </location>
</feature>
<feature type="transmembrane region" description="Helical" evidence="2">
    <location>
        <begin position="209"/>
        <end position="227"/>
    </location>
</feature>
<comment type="caution">
    <text evidence="3">The sequence shown here is derived from an EMBL/GenBank/DDBJ whole genome shotgun (WGS) entry which is preliminary data.</text>
</comment>
<keyword evidence="2" id="KW-1133">Transmembrane helix</keyword>
<feature type="region of interest" description="Disordered" evidence="1">
    <location>
        <begin position="82"/>
        <end position="123"/>
    </location>
</feature>
<feature type="transmembrane region" description="Helical" evidence="2">
    <location>
        <begin position="176"/>
        <end position="197"/>
    </location>
</feature>
<dbReference type="OrthoDB" id="2332199at2759"/>
<proteinExistence type="predicted"/>